<dbReference type="AlphaFoldDB" id="A0A1F8DV64"/>
<comment type="caution">
    <text evidence="2">The sequence shown here is derived from an EMBL/GenBank/DDBJ whole genome shotgun (WGS) entry which is preliminary data.</text>
</comment>
<dbReference type="Proteomes" id="UP000176422">
    <property type="component" value="Unassembled WGS sequence"/>
</dbReference>
<gene>
    <name evidence="2" type="ORF">A2372_00445</name>
</gene>
<dbReference type="GO" id="GO:0004540">
    <property type="term" value="F:RNA nuclease activity"/>
    <property type="evidence" value="ECO:0007669"/>
    <property type="project" value="InterPro"/>
</dbReference>
<dbReference type="PANTHER" id="PTHR35458">
    <property type="entry name" value="SLR0755 PROTEIN"/>
    <property type="match status" value="1"/>
</dbReference>
<dbReference type="InterPro" id="IPR021139">
    <property type="entry name" value="NYN"/>
</dbReference>
<sequence length="190" mass="21506">MKNPPVPRQDTALSPLHIHRGNNARVGVFFDAENLFISLQQSSPSKTRPRKLDYQKILERCLNGRAAYCARFYDVISDRYPVKIAFLTAVEQYFEVLTKPLRIYPDGTTKGDWDIGIAIDMVDFADKLDVVVLGSGDGDFIPVVNYLQQKKHCRVEGISFGHSTHPDLLKALDSHINLADPVMADLYKIW</sequence>
<dbReference type="Gene3D" id="3.40.50.1010">
    <property type="entry name" value="5'-nuclease"/>
    <property type="match status" value="1"/>
</dbReference>
<evidence type="ECO:0000313" key="2">
    <source>
        <dbReference type="EMBL" id="OGM92507.1"/>
    </source>
</evidence>
<protein>
    <recommendedName>
        <fullName evidence="1">NYN domain-containing protein</fullName>
    </recommendedName>
</protein>
<dbReference type="Pfam" id="PF01936">
    <property type="entry name" value="NYN"/>
    <property type="match status" value="1"/>
</dbReference>
<proteinExistence type="predicted"/>
<accession>A0A1F8DV64</accession>
<reference evidence="2 3" key="1">
    <citation type="journal article" date="2016" name="Nat. Commun.">
        <title>Thousands of microbial genomes shed light on interconnected biogeochemical processes in an aquifer system.</title>
        <authorList>
            <person name="Anantharaman K."/>
            <person name="Brown C.T."/>
            <person name="Hug L.A."/>
            <person name="Sharon I."/>
            <person name="Castelle C.J."/>
            <person name="Probst A.J."/>
            <person name="Thomas B.C."/>
            <person name="Singh A."/>
            <person name="Wilkins M.J."/>
            <person name="Karaoz U."/>
            <person name="Brodie E.L."/>
            <person name="Williams K.H."/>
            <person name="Hubbard S.S."/>
            <person name="Banfield J.F."/>
        </authorList>
    </citation>
    <scope>NUCLEOTIDE SEQUENCE [LARGE SCALE GENOMIC DNA]</scope>
</reference>
<dbReference type="CDD" id="cd10911">
    <property type="entry name" value="PIN_LabA"/>
    <property type="match status" value="1"/>
</dbReference>
<evidence type="ECO:0000259" key="1">
    <source>
        <dbReference type="Pfam" id="PF01936"/>
    </source>
</evidence>
<dbReference type="EMBL" id="MGIT01000006">
    <property type="protein sequence ID" value="OGM92507.1"/>
    <property type="molecule type" value="Genomic_DNA"/>
</dbReference>
<name>A0A1F8DV64_9BACT</name>
<dbReference type="InterPro" id="IPR047140">
    <property type="entry name" value="LabA"/>
</dbReference>
<feature type="domain" description="NYN" evidence="1">
    <location>
        <begin position="25"/>
        <end position="178"/>
    </location>
</feature>
<evidence type="ECO:0000313" key="3">
    <source>
        <dbReference type="Proteomes" id="UP000176422"/>
    </source>
</evidence>
<dbReference type="STRING" id="1802559.A2372_00445"/>
<organism evidence="2 3">
    <name type="scientific">Candidatus Wolfebacteria bacterium RIFOXYB1_FULL_54_12</name>
    <dbReference type="NCBI Taxonomy" id="1802559"/>
    <lineage>
        <taxon>Bacteria</taxon>
        <taxon>Candidatus Wolfeibacteriota</taxon>
    </lineage>
</organism>
<dbReference type="PANTHER" id="PTHR35458:SF8">
    <property type="entry name" value="SLR0650 PROTEIN"/>
    <property type="match status" value="1"/>
</dbReference>